<dbReference type="RefSeq" id="WP_272745295.1">
    <property type="nucleotide sequence ID" value="NZ_JAQQKV010000002.1"/>
</dbReference>
<protein>
    <submittedName>
        <fullName evidence="1">Uncharacterized protein</fullName>
    </submittedName>
</protein>
<evidence type="ECO:0000313" key="1">
    <source>
        <dbReference type="EMBL" id="MDC7676981.1"/>
    </source>
</evidence>
<name>A0ABT5HL58_9CAUL</name>
<reference evidence="1 2" key="1">
    <citation type="submission" date="2023-01" db="EMBL/GenBank/DDBJ databases">
        <title>Novel species of the genus Asticcacaulis isolated from rivers.</title>
        <authorList>
            <person name="Lu H."/>
        </authorList>
    </citation>
    <scope>NUCLEOTIDE SEQUENCE [LARGE SCALE GENOMIC DNA]</scope>
    <source>
        <strain evidence="1 2">LKC15W</strain>
    </source>
</reference>
<comment type="caution">
    <text evidence="1">The sequence shown here is derived from an EMBL/GenBank/DDBJ whole genome shotgun (WGS) entry which is preliminary data.</text>
</comment>
<sequence>MLHLGAAHFGDINFDLSELTGDTKDCTCALCQRSGTKHQIRVALRLADLDMNENTREFGRHPLQHHFCLTSDTGHADSGDFSTPSDFGYLLNAR</sequence>
<evidence type="ECO:0000313" key="2">
    <source>
        <dbReference type="Proteomes" id="UP001218579"/>
    </source>
</evidence>
<organism evidence="1 2">
    <name type="scientific">Asticcacaulis machinosus</name>
    <dbReference type="NCBI Taxonomy" id="2984211"/>
    <lineage>
        <taxon>Bacteria</taxon>
        <taxon>Pseudomonadati</taxon>
        <taxon>Pseudomonadota</taxon>
        <taxon>Alphaproteobacteria</taxon>
        <taxon>Caulobacterales</taxon>
        <taxon>Caulobacteraceae</taxon>
        <taxon>Asticcacaulis</taxon>
    </lineage>
</organism>
<gene>
    <name evidence="1" type="ORF">PQU98_12610</name>
</gene>
<dbReference type="Proteomes" id="UP001218579">
    <property type="component" value="Unassembled WGS sequence"/>
</dbReference>
<keyword evidence="2" id="KW-1185">Reference proteome</keyword>
<accession>A0ABT5HL58</accession>
<dbReference type="EMBL" id="JAQQKV010000002">
    <property type="protein sequence ID" value="MDC7676981.1"/>
    <property type="molecule type" value="Genomic_DNA"/>
</dbReference>
<proteinExistence type="predicted"/>